<dbReference type="PANTHER" id="PTHR36836">
    <property type="entry name" value="COLANIC ACID BIOSYNTHESIS PROTEIN WCAK"/>
    <property type="match status" value="1"/>
</dbReference>
<feature type="domain" description="Polysaccharide pyruvyl transferase" evidence="1">
    <location>
        <begin position="13"/>
        <end position="328"/>
    </location>
</feature>
<dbReference type="Proteomes" id="UP000633365">
    <property type="component" value="Unassembled WGS sequence"/>
</dbReference>
<sequence>MRNIIITGGELFNKGAQAMVFITVDELKKRYPDHKIYLLSELDLRRPKEERDIYTFDFTGWYPVKYARAQSNYFLRQMCKLRNTREYNEAYELYSNCDLMVDISGFALGSNWSYETCTLYLDHLEFAKEFDIPVYIMPQSFGPFNFKGENAKELDERIRRLMPTAKIVCAREQEGLDLLANHYHLNNVIQKVDLVLNNKSIDLCHIYKNESERNQFSILEKSIGIIPNSMIETVCEKSKIFKLYETIIQFLINEGYFVYIVGHAESDLELCNDIKNIFDNDRVVLIDKDLSCLEFNDLVSKFKFVIASRFHSIVHAYKNCVPCIALGWAQKYQSLLSLFHQEKYAFDFSKGFSTEIIIKRLQLLENDLVNEVITISESLKEIQLDNVFDVLPEKL</sequence>
<dbReference type="GO" id="GO:0016740">
    <property type="term" value="F:transferase activity"/>
    <property type="evidence" value="ECO:0007669"/>
    <property type="project" value="UniProtKB-KW"/>
</dbReference>
<keyword evidence="3" id="KW-1185">Reference proteome</keyword>
<accession>A0A934TZI1</accession>
<evidence type="ECO:0000313" key="3">
    <source>
        <dbReference type="Proteomes" id="UP000633365"/>
    </source>
</evidence>
<evidence type="ECO:0000259" key="1">
    <source>
        <dbReference type="Pfam" id="PF04230"/>
    </source>
</evidence>
<dbReference type="RefSeq" id="WP_201426915.1">
    <property type="nucleotide sequence ID" value="NZ_JAEQMG010000040.1"/>
</dbReference>
<dbReference type="AlphaFoldDB" id="A0A934TZI1"/>
<dbReference type="Pfam" id="PF04230">
    <property type="entry name" value="PS_pyruv_trans"/>
    <property type="match status" value="1"/>
</dbReference>
<keyword evidence="2" id="KW-0808">Transferase</keyword>
<dbReference type="EMBL" id="JAEQMG010000040">
    <property type="protein sequence ID" value="MBK6087610.1"/>
    <property type="molecule type" value="Genomic_DNA"/>
</dbReference>
<dbReference type="InterPro" id="IPR007345">
    <property type="entry name" value="Polysacch_pyruvyl_Trfase"/>
</dbReference>
<name>A0A934TZI1_9FIRM</name>
<evidence type="ECO:0000313" key="2">
    <source>
        <dbReference type="EMBL" id="MBK6087610.1"/>
    </source>
</evidence>
<protein>
    <submittedName>
        <fullName evidence="2">Polysaccharide pyruvyl transferase family protein</fullName>
    </submittedName>
</protein>
<proteinExistence type="predicted"/>
<dbReference type="PANTHER" id="PTHR36836:SF1">
    <property type="entry name" value="COLANIC ACID BIOSYNTHESIS PROTEIN WCAK"/>
    <property type="match status" value="1"/>
</dbReference>
<comment type="caution">
    <text evidence="2">The sequence shown here is derived from an EMBL/GenBank/DDBJ whole genome shotgun (WGS) entry which is preliminary data.</text>
</comment>
<reference evidence="2" key="1">
    <citation type="submission" date="2021-01" db="EMBL/GenBank/DDBJ databases">
        <title>Genome public.</title>
        <authorList>
            <person name="Liu C."/>
            <person name="Sun Q."/>
        </authorList>
    </citation>
    <scope>NUCLEOTIDE SEQUENCE</scope>
    <source>
        <strain evidence="2">M6</strain>
    </source>
</reference>
<gene>
    <name evidence="2" type="ORF">JKK62_02915</name>
</gene>
<organism evidence="2 3">
    <name type="scientific">Ruminococcus difficilis</name>
    <dbReference type="NCBI Taxonomy" id="2763069"/>
    <lineage>
        <taxon>Bacteria</taxon>
        <taxon>Bacillati</taxon>
        <taxon>Bacillota</taxon>
        <taxon>Clostridia</taxon>
        <taxon>Eubacteriales</taxon>
        <taxon>Oscillospiraceae</taxon>
        <taxon>Ruminococcus</taxon>
    </lineage>
</organism>